<dbReference type="GO" id="GO:0008270">
    <property type="term" value="F:zinc ion binding"/>
    <property type="evidence" value="ECO:0007669"/>
    <property type="project" value="UniProtKB-KW"/>
</dbReference>
<accession>A0AA40A6G4</accession>
<evidence type="ECO:0000256" key="6">
    <source>
        <dbReference type="ARBA" id="ARBA00022833"/>
    </source>
</evidence>
<dbReference type="GO" id="GO:0001139">
    <property type="term" value="F:RNA polymerase II complex recruiting activity"/>
    <property type="evidence" value="ECO:0007669"/>
    <property type="project" value="TreeGrafter"/>
</dbReference>
<feature type="region of interest" description="Disordered" evidence="7">
    <location>
        <begin position="456"/>
        <end position="503"/>
    </location>
</feature>
<dbReference type="InterPro" id="IPR055499">
    <property type="entry name" value="DUF7071"/>
</dbReference>
<reference evidence="9" key="1">
    <citation type="submission" date="2023-06" db="EMBL/GenBank/DDBJ databases">
        <title>Genome-scale phylogeny and comparative genomics of the fungal order Sordariales.</title>
        <authorList>
            <consortium name="Lawrence Berkeley National Laboratory"/>
            <person name="Hensen N."/>
            <person name="Bonometti L."/>
            <person name="Westerberg I."/>
            <person name="Brannstrom I.O."/>
            <person name="Guillou S."/>
            <person name="Cros-Aarteil S."/>
            <person name="Calhoun S."/>
            <person name="Haridas S."/>
            <person name="Kuo A."/>
            <person name="Mondo S."/>
            <person name="Pangilinan J."/>
            <person name="Riley R."/>
            <person name="LaButti K."/>
            <person name="Andreopoulos B."/>
            <person name="Lipzen A."/>
            <person name="Chen C."/>
            <person name="Yanf M."/>
            <person name="Daum C."/>
            <person name="Ng V."/>
            <person name="Clum A."/>
            <person name="Steindorff A."/>
            <person name="Ohm R."/>
            <person name="Martin F."/>
            <person name="Silar P."/>
            <person name="Natvig D."/>
            <person name="Lalanne C."/>
            <person name="Gautier V."/>
            <person name="Ament-velasquez S.L."/>
            <person name="Kruys A."/>
            <person name="Hutchinson M.I."/>
            <person name="Powell A.J."/>
            <person name="Barry K."/>
            <person name="Miller A.N."/>
            <person name="Grigoriev I.V."/>
            <person name="Debuchy R."/>
            <person name="Gladieux P."/>
            <person name="Thoren M.H."/>
            <person name="Johannesson H."/>
        </authorList>
    </citation>
    <scope>NUCLEOTIDE SEQUENCE</scope>
    <source>
        <strain evidence="9">SMH2392-1A</strain>
    </source>
</reference>
<feature type="region of interest" description="Disordered" evidence="7">
    <location>
        <begin position="375"/>
        <end position="443"/>
    </location>
</feature>
<dbReference type="Gene3D" id="1.10.472.30">
    <property type="entry name" value="Transcription elongation factor S-II, central domain"/>
    <property type="match status" value="1"/>
</dbReference>
<feature type="region of interest" description="Disordered" evidence="7">
    <location>
        <begin position="681"/>
        <end position="739"/>
    </location>
</feature>
<dbReference type="GO" id="GO:0006362">
    <property type="term" value="P:transcription elongation by RNA polymerase I"/>
    <property type="evidence" value="ECO:0007669"/>
    <property type="project" value="TreeGrafter"/>
</dbReference>
<feature type="compositionally biased region" description="Basic and acidic residues" evidence="7">
    <location>
        <begin position="111"/>
        <end position="134"/>
    </location>
</feature>
<dbReference type="GO" id="GO:0000977">
    <property type="term" value="F:RNA polymerase II transcription regulatory region sequence-specific DNA binding"/>
    <property type="evidence" value="ECO:0007669"/>
    <property type="project" value="TreeGrafter"/>
</dbReference>
<comment type="caution">
    <text evidence="9">The sequence shown here is derived from an EMBL/GenBank/DDBJ whole genome shotgun (WGS) entry which is preliminary data.</text>
</comment>
<sequence>MSEPEPRRSVRATKGQHKALEQLDQAVDTPKRRGKKGKKAAPEPEEPEEEVIRCVCGATEQDEDSGEPWIACDQCGAWQHNICMGMSQYSEDLPKDYFCEICRPESHKELLAGMARGERPWEARRRAYEEEKTEKKKKGPKKGANKKRTSESKEDSTPAPQKLKQSPAPPTKPKQSPAPPPTKAKPSAAPPAEPKKDKENKSTAGQKRKTLDGSQDKEAKKMRKISETQALPIQSYTAPDDIPAKITELPEARQGSAVALSKALNHALEVVEKRGTFVPTDGISIADRAERFALEIERAVHDTHGSLSAYAGQLRTLSFNLKTNFDLCTRLLNRTLSPLVLSTMTSESLATKELQKETAELKALVEKQAIKLPDDGPRIRKTHKGEELIGGDDFTASDDAYGQAAPSKKVQKEQRPGSSAQPGHVRPPAHSIATDTNQSPNRADFDINKVFSSVKSPTLPQNQVRQPVQTAPATGPGVDLDVDRLLDDGSQSPPYSPSAESDPDVVWRGGLLMNSIAEFQVTGKHIGGVKLNETINLPWSKLIPQNLTVCGRIEPQQAIVYLCGLRYSVLADIVVISLEPTFESSRPDMLKLIDYFVTKGRYGVVGDKGVANVRDTYLVPVMPGTANYPEFMLNLSDNLIPETRTEPLLLAVFVYRNDPETVQRLANDPNHPIRAQQLRAQSISDFSQSPSTPTPAQGFVKSVSGTLPSYPPSRNTPQVAPPVQQPHVNQGSRTSQDPAQIQGLATAREIMGSLMTSPTMAFLIPQAHQMTRREWELIKILYETDPKTRDDLPYLSHALERQGKAKSTSGPPAQHPVTQKSPQVQQPRQAQQPRQVQQPRQAPPPRQIQQPFQARPEPQAQQPQSIQQQLQQQQKIQQSPQAQQLQLTQQPQQAQHAAAVSTSPTATKPSYRHTPVPPPPILQQAVPPRPVPSRQTPIPPPPIPPPASTPVPPS</sequence>
<dbReference type="InterPro" id="IPR013083">
    <property type="entry name" value="Znf_RING/FYVE/PHD"/>
</dbReference>
<evidence type="ECO:0000256" key="5">
    <source>
        <dbReference type="ARBA" id="ARBA00022771"/>
    </source>
</evidence>
<feature type="compositionally biased region" description="Polar residues" evidence="7">
    <location>
        <begin position="456"/>
        <end position="472"/>
    </location>
</feature>
<dbReference type="InterPro" id="IPR003618">
    <property type="entry name" value="TFIIS_cen_dom"/>
</dbReference>
<dbReference type="InterPro" id="IPR001965">
    <property type="entry name" value="Znf_PHD"/>
</dbReference>
<dbReference type="SUPFAM" id="SSF57903">
    <property type="entry name" value="FYVE/PHD zinc finger"/>
    <property type="match status" value="1"/>
</dbReference>
<feature type="compositionally biased region" description="Polar residues" evidence="7">
    <location>
        <begin position="805"/>
        <end position="821"/>
    </location>
</feature>
<feature type="region of interest" description="Disordered" evidence="7">
    <location>
        <begin position="801"/>
        <end position="954"/>
    </location>
</feature>
<protein>
    <recommendedName>
        <fullName evidence="3">Transcription factor BYE1</fullName>
    </recommendedName>
</protein>
<feature type="compositionally biased region" description="Pro residues" evidence="7">
    <location>
        <begin position="915"/>
        <end position="954"/>
    </location>
</feature>
<keyword evidence="4" id="KW-0479">Metal-binding</keyword>
<dbReference type="InterPro" id="IPR011011">
    <property type="entry name" value="Znf_FYVE_PHD"/>
</dbReference>
<proteinExistence type="inferred from homology"/>
<evidence type="ECO:0000259" key="8">
    <source>
        <dbReference type="PROSITE" id="PS51321"/>
    </source>
</evidence>
<evidence type="ECO:0000256" key="7">
    <source>
        <dbReference type="SAM" id="MobiDB-lite"/>
    </source>
</evidence>
<keyword evidence="5" id="KW-0863">Zinc-finger</keyword>
<evidence type="ECO:0000313" key="9">
    <source>
        <dbReference type="EMBL" id="KAK0710100.1"/>
    </source>
</evidence>
<feature type="compositionally biased region" description="Basic residues" evidence="7">
    <location>
        <begin position="135"/>
        <end position="147"/>
    </location>
</feature>
<organism evidence="9 10">
    <name type="scientific">Lasiosphaeria miniovina</name>
    <dbReference type="NCBI Taxonomy" id="1954250"/>
    <lineage>
        <taxon>Eukaryota</taxon>
        <taxon>Fungi</taxon>
        <taxon>Dikarya</taxon>
        <taxon>Ascomycota</taxon>
        <taxon>Pezizomycotina</taxon>
        <taxon>Sordariomycetes</taxon>
        <taxon>Sordariomycetidae</taxon>
        <taxon>Sordariales</taxon>
        <taxon>Lasiosphaeriaceae</taxon>
        <taxon>Lasiosphaeria</taxon>
    </lineage>
</organism>
<comment type="function">
    <text evidence="1">Negative regulator of transcription elongation.</text>
</comment>
<dbReference type="FunFam" id="3.30.40.10:FF:000560">
    <property type="entry name" value="Putative PHD finger domain protein"/>
    <property type="match status" value="1"/>
</dbReference>
<dbReference type="PROSITE" id="PS01359">
    <property type="entry name" value="ZF_PHD_1"/>
    <property type="match status" value="1"/>
</dbReference>
<dbReference type="Gene3D" id="3.30.40.10">
    <property type="entry name" value="Zinc/RING finger domain, C3HC4 (zinc finger)"/>
    <property type="match status" value="1"/>
</dbReference>
<feature type="compositionally biased region" description="Pro residues" evidence="7">
    <location>
        <begin position="167"/>
        <end position="192"/>
    </location>
</feature>
<dbReference type="AlphaFoldDB" id="A0AA40A6G4"/>
<dbReference type="SMART" id="SM00510">
    <property type="entry name" value="TFS2M"/>
    <property type="match status" value="1"/>
</dbReference>
<dbReference type="GO" id="GO:0006368">
    <property type="term" value="P:transcription elongation by RNA polymerase II"/>
    <property type="evidence" value="ECO:0007669"/>
    <property type="project" value="TreeGrafter"/>
</dbReference>
<keyword evidence="10" id="KW-1185">Reference proteome</keyword>
<feature type="domain" description="TFIIS central" evidence="8">
    <location>
        <begin position="252"/>
        <end position="377"/>
    </location>
</feature>
<dbReference type="Proteomes" id="UP001172101">
    <property type="component" value="Unassembled WGS sequence"/>
</dbReference>
<feature type="compositionally biased region" description="Polar residues" evidence="7">
    <location>
        <begin position="227"/>
        <end position="236"/>
    </location>
</feature>
<evidence type="ECO:0000256" key="1">
    <source>
        <dbReference type="ARBA" id="ARBA00002311"/>
    </source>
</evidence>
<name>A0AA40A6G4_9PEZI</name>
<feature type="compositionally biased region" description="Polar residues" evidence="7">
    <location>
        <begin position="681"/>
        <end position="695"/>
    </location>
</feature>
<evidence type="ECO:0000256" key="4">
    <source>
        <dbReference type="ARBA" id="ARBA00022723"/>
    </source>
</evidence>
<dbReference type="GO" id="GO:0031564">
    <property type="term" value="P:transcription antitermination"/>
    <property type="evidence" value="ECO:0007669"/>
    <property type="project" value="TreeGrafter"/>
</dbReference>
<evidence type="ECO:0000256" key="2">
    <source>
        <dbReference type="ARBA" id="ARBA00011050"/>
    </source>
</evidence>
<feature type="compositionally biased region" description="Low complexity" evidence="7">
    <location>
        <begin position="847"/>
        <end position="895"/>
    </location>
</feature>
<dbReference type="RefSeq" id="XP_060293404.1">
    <property type="nucleotide sequence ID" value="XM_060444232.1"/>
</dbReference>
<feature type="compositionally biased region" description="Basic and acidic residues" evidence="7">
    <location>
        <begin position="209"/>
        <end position="219"/>
    </location>
</feature>
<dbReference type="GO" id="GO:0031440">
    <property type="term" value="P:regulation of mRNA 3'-end processing"/>
    <property type="evidence" value="ECO:0007669"/>
    <property type="project" value="TreeGrafter"/>
</dbReference>
<dbReference type="GeneID" id="85327502"/>
<feature type="region of interest" description="Disordered" evidence="7">
    <location>
        <begin position="1"/>
        <end position="50"/>
    </location>
</feature>
<feature type="compositionally biased region" description="Polar residues" evidence="7">
    <location>
        <begin position="703"/>
        <end position="716"/>
    </location>
</feature>
<keyword evidence="6" id="KW-0862">Zinc</keyword>
<dbReference type="PROSITE" id="PS51321">
    <property type="entry name" value="TFIIS_CENTRAL"/>
    <property type="match status" value="1"/>
</dbReference>
<dbReference type="InterPro" id="IPR019786">
    <property type="entry name" value="Zinc_finger_PHD-type_CS"/>
</dbReference>
<feature type="compositionally biased region" description="Low complexity" evidence="7">
    <location>
        <begin position="822"/>
        <end position="840"/>
    </location>
</feature>
<dbReference type="InterPro" id="IPR036575">
    <property type="entry name" value="TFIIS_cen_dom_sf"/>
</dbReference>
<dbReference type="PANTHER" id="PTHR11477:SF11">
    <property type="entry name" value="TRANSCRIPTION FACTOR BYE1"/>
    <property type="match status" value="1"/>
</dbReference>
<dbReference type="Pfam" id="PF07500">
    <property type="entry name" value="TFIIS_M"/>
    <property type="match status" value="1"/>
</dbReference>
<dbReference type="SUPFAM" id="SSF46942">
    <property type="entry name" value="Elongation factor TFIIS domain 2"/>
    <property type="match status" value="1"/>
</dbReference>
<dbReference type="EMBL" id="JAUIRO010000006">
    <property type="protein sequence ID" value="KAK0710100.1"/>
    <property type="molecule type" value="Genomic_DNA"/>
</dbReference>
<dbReference type="SMART" id="SM00249">
    <property type="entry name" value="PHD"/>
    <property type="match status" value="1"/>
</dbReference>
<dbReference type="Pfam" id="PF07744">
    <property type="entry name" value="SPOC"/>
    <property type="match status" value="1"/>
</dbReference>
<dbReference type="PANTHER" id="PTHR11477">
    <property type="entry name" value="TRANSCRIPTION FACTOR S-II ZINC FINGER DOMAIN-CONTAINING PROTEIN"/>
    <property type="match status" value="1"/>
</dbReference>
<comment type="similarity">
    <text evidence="2">Belongs to the BYE1 family.</text>
</comment>
<dbReference type="Pfam" id="PF23257">
    <property type="entry name" value="DUF7071"/>
    <property type="match status" value="1"/>
</dbReference>
<evidence type="ECO:0000313" key="10">
    <source>
        <dbReference type="Proteomes" id="UP001172101"/>
    </source>
</evidence>
<dbReference type="InterPro" id="IPR012921">
    <property type="entry name" value="SPOC_C"/>
</dbReference>
<dbReference type="CDD" id="cd21538">
    <property type="entry name" value="SPOC_TFIIS"/>
    <property type="match status" value="1"/>
</dbReference>
<evidence type="ECO:0000256" key="3">
    <source>
        <dbReference type="ARBA" id="ARBA00021616"/>
    </source>
</evidence>
<gene>
    <name evidence="9" type="ORF">B0T26DRAFT_743292</name>
</gene>
<dbReference type="GO" id="GO:0005634">
    <property type="term" value="C:nucleus"/>
    <property type="evidence" value="ECO:0007669"/>
    <property type="project" value="TreeGrafter"/>
</dbReference>
<dbReference type="Pfam" id="PF20826">
    <property type="entry name" value="PHD_5"/>
    <property type="match status" value="1"/>
</dbReference>
<feature type="region of interest" description="Disordered" evidence="7">
    <location>
        <begin position="111"/>
        <end position="236"/>
    </location>
</feature>